<feature type="compositionally biased region" description="Basic and acidic residues" evidence="1">
    <location>
        <begin position="128"/>
        <end position="162"/>
    </location>
</feature>
<reference evidence="2" key="1">
    <citation type="journal article" date="2022" name="bioRxiv">
        <title>Sequencing and chromosome-scale assembly of the giantPleurodeles waltlgenome.</title>
        <authorList>
            <person name="Brown T."/>
            <person name="Elewa A."/>
            <person name="Iarovenko S."/>
            <person name="Subramanian E."/>
            <person name="Araus A.J."/>
            <person name="Petzold A."/>
            <person name="Susuki M."/>
            <person name="Suzuki K.-i.T."/>
            <person name="Hayashi T."/>
            <person name="Toyoda A."/>
            <person name="Oliveira C."/>
            <person name="Osipova E."/>
            <person name="Leigh N.D."/>
            <person name="Simon A."/>
            <person name="Yun M.H."/>
        </authorList>
    </citation>
    <scope>NUCLEOTIDE SEQUENCE</scope>
    <source>
        <strain evidence="2">20211129_DDA</strain>
        <tissue evidence="2">Liver</tissue>
    </source>
</reference>
<evidence type="ECO:0000256" key="1">
    <source>
        <dbReference type="SAM" id="MobiDB-lite"/>
    </source>
</evidence>
<keyword evidence="3" id="KW-1185">Reference proteome</keyword>
<evidence type="ECO:0000313" key="3">
    <source>
        <dbReference type="Proteomes" id="UP001066276"/>
    </source>
</evidence>
<sequence>MEVDKGVGTEAFTGVNISEKGEAVAVAGATADAVIGKCPRGTSKRSDPTTSGDFRDKDAARREDDAEERRENATVDGGEERSKDTGRPQQEGRGNPSTTDDAEERSEDTSEEEGKEDCKNETSQQQEGRGDLNKKEDAEEVKGDTERLQHKGRDYATVDEKKQRRKLGAGRGEPDIRTPSHVPGGTWLHRVRSYFFKVPSIETRGMRKGKGED</sequence>
<name>A0AAV7W746_PLEWA</name>
<organism evidence="2 3">
    <name type="scientific">Pleurodeles waltl</name>
    <name type="common">Iberian ribbed newt</name>
    <dbReference type="NCBI Taxonomy" id="8319"/>
    <lineage>
        <taxon>Eukaryota</taxon>
        <taxon>Metazoa</taxon>
        <taxon>Chordata</taxon>
        <taxon>Craniata</taxon>
        <taxon>Vertebrata</taxon>
        <taxon>Euteleostomi</taxon>
        <taxon>Amphibia</taxon>
        <taxon>Batrachia</taxon>
        <taxon>Caudata</taxon>
        <taxon>Salamandroidea</taxon>
        <taxon>Salamandridae</taxon>
        <taxon>Pleurodelinae</taxon>
        <taxon>Pleurodeles</taxon>
    </lineage>
</organism>
<accession>A0AAV7W746</accession>
<proteinExistence type="predicted"/>
<dbReference type="AlphaFoldDB" id="A0AAV7W746"/>
<protein>
    <submittedName>
        <fullName evidence="2">Uncharacterized protein</fullName>
    </submittedName>
</protein>
<dbReference type="Proteomes" id="UP001066276">
    <property type="component" value="Chromosome 1_2"/>
</dbReference>
<gene>
    <name evidence="2" type="ORF">NDU88_004596</name>
</gene>
<dbReference type="EMBL" id="JANPWB010000002">
    <property type="protein sequence ID" value="KAJ1209218.1"/>
    <property type="molecule type" value="Genomic_DNA"/>
</dbReference>
<feature type="compositionally biased region" description="Acidic residues" evidence="1">
    <location>
        <begin position="100"/>
        <end position="115"/>
    </location>
</feature>
<comment type="caution">
    <text evidence="2">The sequence shown here is derived from an EMBL/GenBank/DDBJ whole genome shotgun (WGS) entry which is preliminary data.</text>
</comment>
<feature type="compositionally biased region" description="Basic and acidic residues" evidence="1">
    <location>
        <begin position="53"/>
        <end position="86"/>
    </location>
</feature>
<evidence type="ECO:0000313" key="2">
    <source>
        <dbReference type="EMBL" id="KAJ1209218.1"/>
    </source>
</evidence>
<feature type="region of interest" description="Disordered" evidence="1">
    <location>
        <begin position="30"/>
        <end position="184"/>
    </location>
</feature>